<proteinExistence type="inferred from homology"/>
<dbReference type="EMBL" id="CP018221">
    <property type="protein sequence ID" value="API58002.1"/>
    <property type="molecule type" value="Genomic_DNA"/>
</dbReference>
<dbReference type="STRING" id="1921510.BSL82_00690"/>
<dbReference type="InterPro" id="IPR021150">
    <property type="entry name" value="Ubiq_cyt_c_chap"/>
</dbReference>
<evidence type="ECO:0000256" key="1">
    <source>
        <dbReference type="ARBA" id="ARBA00006436"/>
    </source>
</evidence>
<reference evidence="4" key="1">
    <citation type="submission" date="2016-11" db="EMBL/GenBank/DDBJ databases">
        <title>Complete Genome Sequence of alachlor-degrading Sphingomonas sp. strain JJ-A5.</title>
        <authorList>
            <person name="Lee H."/>
            <person name="Ka J.-O."/>
        </authorList>
    </citation>
    <scope>NUCLEOTIDE SEQUENCE [LARGE SCALE GENOMIC DNA]</scope>
    <source>
        <strain evidence="4">JJ-A5</strain>
    </source>
</reference>
<protein>
    <submittedName>
        <fullName evidence="3">Ubiquinol-cytochrome C chaperone</fullName>
    </submittedName>
</protein>
<dbReference type="AlphaFoldDB" id="A0A1L3ZQU8"/>
<dbReference type="OrthoDB" id="7158889at2"/>
<dbReference type="Pfam" id="PF03981">
    <property type="entry name" value="Ubiq_cyt_C_chap"/>
    <property type="match status" value="1"/>
</dbReference>
<sequence>MSLWRRLLARPAKPQPMLRLYGAVVEHARAPRWYVEGGVEDSVDGRFDMLALVMTLVLLRLDSEGEPLRQAAVDLTERFIDDMDGQLRQIGIGDFVVGKHVGKMMGALGGRMDAYGSALAGEGDLDAALVRNLYRGNAPEPSALAFVSSEVRALDGAIRSQPLDRLLNGELGA</sequence>
<evidence type="ECO:0000259" key="2">
    <source>
        <dbReference type="Pfam" id="PF03981"/>
    </source>
</evidence>
<dbReference type="KEGG" id="sphj:BSL82_00690"/>
<dbReference type="RefSeq" id="WP_072595578.1">
    <property type="nucleotide sequence ID" value="NZ_CP018221.1"/>
</dbReference>
<evidence type="ECO:0000313" key="4">
    <source>
        <dbReference type="Proteomes" id="UP000182063"/>
    </source>
</evidence>
<evidence type="ECO:0000313" key="3">
    <source>
        <dbReference type="EMBL" id="API58002.1"/>
    </source>
</evidence>
<organism evidence="3 4">
    <name type="scientific">Tardibacter chloracetimidivorans</name>
    <dbReference type="NCBI Taxonomy" id="1921510"/>
    <lineage>
        <taxon>Bacteria</taxon>
        <taxon>Pseudomonadati</taxon>
        <taxon>Pseudomonadota</taxon>
        <taxon>Alphaproteobacteria</taxon>
        <taxon>Sphingomonadales</taxon>
        <taxon>Sphingomonadaceae</taxon>
        <taxon>Tardibacter</taxon>
    </lineage>
</organism>
<dbReference type="Proteomes" id="UP000182063">
    <property type="component" value="Chromosome"/>
</dbReference>
<name>A0A1L3ZQU8_9SPHN</name>
<gene>
    <name evidence="3" type="ORF">BSL82_00690</name>
</gene>
<comment type="similarity">
    <text evidence="1">Belongs to the UPF0174 family.</text>
</comment>
<feature type="domain" description="Ubiquinol-cytochrome c chaperone" evidence="2">
    <location>
        <begin position="38"/>
        <end position="170"/>
    </location>
</feature>
<accession>A0A1L3ZQU8</accession>
<keyword evidence="4" id="KW-1185">Reference proteome</keyword>